<gene>
    <name evidence="2" type="ORF">DI603_06330</name>
</gene>
<accession>A0A2W5DRI9</accession>
<dbReference type="InterPro" id="IPR013424">
    <property type="entry name" value="Ice-binding_C"/>
</dbReference>
<evidence type="ECO:0000313" key="3">
    <source>
        <dbReference type="Proteomes" id="UP000249633"/>
    </source>
</evidence>
<evidence type="ECO:0000256" key="1">
    <source>
        <dbReference type="SAM" id="SignalP"/>
    </source>
</evidence>
<sequence>MKLAFSLAGLAGAVLSCSALAITPGSSTLSDFSDGTDGWFGRVGVPAAGTTTWDTTLGNEAPSLHTVYNDFLKVGLRYYTDSSAFTGDFTQAQSITLSLDINPIRMAVGASGASVPKDIYLDLLDFDHPADGYDASFVSFKLGTLTEGTGWQTLTVTLNATGSATLPDGWTAVDARGNPTMASDMSFAQLLSGIDEIAFRIPATRSGSAVAYDVAVDNISISSIAAVPEPTSAALLLTGLAAVGLRRRAAARPASAGQ</sequence>
<dbReference type="AlphaFoldDB" id="A0A2W5DRI9"/>
<dbReference type="NCBIfam" id="TIGR02595">
    <property type="entry name" value="PEP_CTERM"/>
    <property type="match status" value="1"/>
</dbReference>
<dbReference type="EMBL" id="QFOD01000004">
    <property type="protein sequence ID" value="PZP34565.1"/>
    <property type="molecule type" value="Genomic_DNA"/>
</dbReference>
<reference evidence="2 3" key="1">
    <citation type="submission" date="2017-08" db="EMBL/GenBank/DDBJ databases">
        <title>Infants hospitalized years apart are colonized by the same room-sourced microbial strains.</title>
        <authorList>
            <person name="Brooks B."/>
            <person name="Olm M.R."/>
            <person name="Firek B.A."/>
            <person name="Baker R."/>
            <person name="Thomas B.C."/>
            <person name="Morowitz M.J."/>
            <person name="Banfield J.F."/>
        </authorList>
    </citation>
    <scope>NUCLEOTIDE SEQUENCE [LARGE SCALE GENOMIC DNA]</scope>
    <source>
        <strain evidence="2">S2_012_000_R2_81</strain>
    </source>
</reference>
<dbReference type="Proteomes" id="UP000249633">
    <property type="component" value="Unassembled WGS sequence"/>
</dbReference>
<feature type="chain" id="PRO_5015844341" description="PEP-CTERM protein-sorting domain-containing protein" evidence="1">
    <location>
        <begin position="22"/>
        <end position="258"/>
    </location>
</feature>
<proteinExistence type="predicted"/>
<comment type="caution">
    <text evidence="2">The sequence shown here is derived from an EMBL/GenBank/DDBJ whole genome shotgun (WGS) entry which is preliminary data.</text>
</comment>
<protein>
    <recommendedName>
        <fullName evidence="4">PEP-CTERM protein-sorting domain-containing protein</fullName>
    </recommendedName>
</protein>
<keyword evidence="1" id="KW-0732">Signal</keyword>
<name>A0A2W5DRI9_9BURK</name>
<evidence type="ECO:0008006" key="4">
    <source>
        <dbReference type="Google" id="ProtNLM"/>
    </source>
</evidence>
<feature type="signal peptide" evidence="1">
    <location>
        <begin position="1"/>
        <end position="21"/>
    </location>
</feature>
<organism evidence="2 3">
    <name type="scientific">Roseateles depolymerans</name>
    <dbReference type="NCBI Taxonomy" id="76731"/>
    <lineage>
        <taxon>Bacteria</taxon>
        <taxon>Pseudomonadati</taxon>
        <taxon>Pseudomonadota</taxon>
        <taxon>Betaproteobacteria</taxon>
        <taxon>Burkholderiales</taxon>
        <taxon>Sphaerotilaceae</taxon>
        <taxon>Roseateles</taxon>
    </lineage>
</organism>
<dbReference type="PROSITE" id="PS51257">
    <property type="entry name" value="PROKAR_LIPOPROTEIN"/>
    <property type="match status" value="1"/>
</dbReference>
<evidence type="ECO:0000313" key="2">
    <source>
        <dbReference type="EMBL" id="PZP34565.1"/>
    </source>
</evidence>